<evidence type="ECO:0000256" key="5">
    <source>
        <dbReference type="ARBA" id="ARBA00023274"/>
    </source>
</evidence>
<keyword evidence="5 7" id="KW-0687">Ribonucleoprotein</keyword>
<name>A0A8J8SU94_HALGN</name>
<dbReference type="InterPro" id="IPR023575">
    <property type="entry name" value="Ribosomal_uS19_SF"/>
</dbReference>
<dbReference type="InterPro" id="IPR005732">
    <property type="entry name" value="Ribosomal_uS19_bac-type"/>
</dbReference>
<dbReference type="GO" id="GO:0003735">
    <property type="term" value="F:structural constituent of ribosome"/>
    <property type="evidence" value="ECO:0007669"/>
    <property type="project" value="InterPro"/>
</dbReference>
<comment type="similarity">
    <text evidence="1 7">Belongs to the universal ribosomal protein uS19 family.</text>
</comment>
<dbReference type="Gene3D" id="3.30.860.10">
    <property type="entry name" value="30s Ribosomal Protein S19, Chain A"/>
    <property type="match status" value="1"/>
</dbReference>
<keyword evidence="4 7" id="KW-0689">Ribosomal protein</keyword>
<dbReference type="InterPro" id="IPR002222">
    <property type="entry name" value="Ribosomal_uS19"/>
</dbReference>
<dbReference type="FunFam" id="3.30.860.10:FF:000001">
    <property type="entry name" value="30S ribosomal protein S19"/>
    <property type="match status" value="1"/>
</dbReference>
<dbReference type="GO" id="GO:0005737">
    <property type="term" value="C:cytoplasm"/>
    <property type="evidence" value="ECO:0007669"/>
    <property type="project" value="UniProtKB-ARBA"/>
</dbReference>
<dbReference type="OrthoDB" id="584535at2759"/>
<dbReference type="EMBL" id="RRYP01036099">
    <property type="protein sequence ID" value="TNV67769.1"/>
    <property type="molecule type" value="Genomic_DNA"/>
</dbReference>
<feature type="compositionally biased region" description="Basic residues" evidence="8">
    <location>
        <begin position="92"/>
        <end position="102"/>
    </location>
</feature>
<evidence type="ECO:0000256" key="8">
    <source>
        <dbReference type="SAM" id="MobiDB-lite"/>
    </source>
</evidence>
<dbReference type="Pfam" id="PF00203">
    <property type="entry name" value="Ribosomal_S19"/>
    <property type="match status" value="1"/>
</dbReference>
<evidence type="ECO:0000256" key="7">
    <source>
        <dbReference type="RuleBase" id="RU003485"/>
    </source>
</evidence>
<dbReference type="PRINTS" id="PR00975">
    <property type="entry name" value="RIBOSOMALS19"/>
</dbReference>
<protein>
    <recommendedName>
        <fullName evidence="6">Small ribosomal subunit protein uS19c</fullName>
    </recommendedName>
</protein>
<evidence type="ECO:0000256" key="4">
    <source>
        <dbReference type="ARBA" id="ARBA00022980"/>
    </source>
</evidence>
<sequence length="129" mass="14533">MPRSLKKGPFVDGHLLKKVDAQNDANTKNVIKTWSRRSMIIPSMIGHTIAVHDGRKHIPVFVTDAMIGHKLGEFAPTRTFRGHVKGDDRKAARGQHTRKRISCTRSTARHSSYTTEGPSYRRPNSRTTC</sequence>
<dbReference type="PANTHER" id="PTHR11880">
    <property type="entry name" value="RIBOSOMAL PROTEIN S19P FAMILY MEMBER"/>
    <property type="match status" value="1"/>
</dbReference>
<dbReference type="Proteomes" id="UP000785679">
    <property type="component" value="Unassembled WGS sequence"/>
</dbReference>
<evidence type="ECO:0000313" key="9">
    <source>
        <dbReference type="EMBL" id="TNV67769.1"/>
    </source>
</evidence>
<keyword evidence="3" id="KW-0694">RNA-binding</keyword>
<dbReference type="HAMAP" id="MF_00531">
    <property type="entry name" value="Ribosomal_uS19"/>
    <property type="match status" value="1"/>
</dbReference>
<organism evidence="9 10">
    <name type="scientific">Halteria grandinella</name>
    <dbReference type="NCBI Taxonomy" id="5974"/>
    <lineage>
        <taxon>Eukaryota</taxon>
        <taxon>Sar</taxon>
        <taxon>Alveolata</taxon>
        <taxon>Ciliophora</taxon>
        <taxon>Intramacronucleata</taxon>
        <taxon>Spirotrichea</taxon>
        <taxon>Stichotrichia</taxon>
        <taxon>Sporadotrichida</taxon>
        <taxon>Halteriidae</taxon>
        <taxon>Halteria</taxon>
    </lineage>
</organism>
<reference evidence="9" key="1">
    <citation type="submission" date="2019-06" db="EMBL/GenBank/DDBJ databases">
        <authorList>
            <person name="Zheng W."/>
        </authorList>
    </citation>
    <scope>NUCLEOTIDE SEQUENCE</scope>
    <source>
        <strain evidence="9">QDHG01</strain>
    </source>
</reference>
<evidence type="ECO:0000256" key="3">
    <source>
        <dbReference type="ARBA" id="ARBA00022884"/>
    </source>
</evidence>
<keyword evidence="10" id="KW-1185">Reference proteome</keyword>
<dbReference type="SUPFAM" id="SSF54570">
    <property type="entry name" value="Ribosomal protein S19"/>
    <property type="match status" value="1"/>
</dbReference>
<dbReference type="AlphaFoldDB" id="A0A8J8SU94"/>
<feature type="compositionally biased region" description="Polar residues" evidence="8">
    <location>
        <begin position="103"/>
        <end position="117"/>
    </location>
</feature>
<dbReference type="GO" id="GO:0000028">
    <property type="term" value="P:ribosomal small subunit assembly"/>
    <property type="evidence" value="ECO:0007669"/>
    <property type="project" value="TreeGrafter"/>
</dbReference>
<dbReference type="InterPro" id="IPR020934">
    <property type="entry name" value="Ribosomal_uS19_CS"/>
</dbReference>
<dbReference type="GO" id="GO:0019843">
    <property type="term" value="F:rRNA binding"/>
    <property type="evidence" value="ECO:0007669"/>
    <property type="project" value="UniProtKB-KW"/>
</dbReference>
<evidence type="ECO:0000256" key="1">
    <source>
        <dbReference type="ARBA" id="ARBA00007345"/>
    </source>
</evidence>
<dbReference type="GO" id="GO:0006412">
    <property type="term" value="P:translation"/>
    <property type="evidence" value="ECO:0007669"/>
    <property type="project" value="InterPro"/>
</dbReference>
<evidence type="ECO:0000256" key="2">
    <source>
        <dbReference type="ARBA" id="ARBA00022730"/>
    </source>
</evidence>
<proteinExistence type="inferred from homology"/>
<keyword evidence="2" id="KW-0699">rRNA-binding</keyword>
<accession>A0A8J8SU94</accession>
<feature type="region of interest" description="Disordered" evidence="8">
    <location>
        <begin position="85"/>
        <end position="129"/>
    </location>
</feature>
<dbReference type="PROSITE" id="PS00323">
    <property type="entry name" value="RIBOSOMAL_S19"/>
    <property type="match status" value="1"/>
</dbReference>
<dbReference type="GO" id="GO:0015935">
    <property type="term" value="C:small ribosomal subunit"/>
    <property type="evidence" value="ECO:0007669"/>
    <property type="project" value="InterPro"/>
</dbReference>
<dbReference type="NCBIfam" id="TIGR01050">
    <property type="entry name" value="rpsS_bact"/>
    <property type="match status" value="1"/>
</dbReference>
<evidence type="ECO:0000256" key="6">
    <source>
        <dbReference type="ARBA" id="ARBA00035253"/>
    </source>
</evidence>
<evidence type="ECO:0000313" key="10">
    <source>
        <dbReference type="Proteomes" id="UP000785679"/>
    </source>
</evidence>
<comment type="caution">
    <text evidence="9">The sequence shown here is derived from an EMBL/GenBank/DDBJ whole genome shotgun (WGS) entry which is preliminary data.</text>
</comment>
<dbReference type="PANTHER" id="PTHR11880:SF8">
    <property type="entry name" value="SMALL RIBOSOMAL SUBUNIT PROTEIN US19M"/>
    <property type="match status" value="1"/>
</dbReference>
<gene>
    <name evidence="9" type="ORF">FGO68_gene13607</name>
</gene>